<keyword evidence="10" id="KW-0472">Membrane</keyword>
<dbReference type="AlphaFoldDB" id="A0LC37"/>
<dbReference type="SMART" id="SM00962">
    <property type="entry name" value="SRP54"/>
    <property type="match status" value="1"/>
</dbReference>
<dbReference type="GO" id="GO:0044781">
    <property type="term" value="P:bacterial-type flagellum organization"/>
    <property type="evidence" value="ECO:0007669"/>
    <property type="project" value="UniProtKB-UniRule"/>
</dbReference>
<dbReference type="GO" id="GO:0003924">
    <property type="term" value="F:GTPase activity"/>
    <property type="evidence" value="ECO:0007669"/>
    <property type="project" value="UniProtKB-UniRule"/>
</dbReference>
<dbReference type="Proteomes" id="UP000002586">
    <property type="component" value="Chromosome"/>
</dbReference>
<evidence type="ECO:0000256" key="8">
    <source>
        <dbReference type="ARBA" id="ARBA00022927"/>
    </source>
</evidence>
<dbReference type="RefSeq" id="WP_011714594.1">
    <property type="nucleotide sequence ID" value="NC_008576.1"/>
</dbReference>
<sequence length="452" mass="48951">MKIRTFQAQDMREALKIVKEEMGVDAVILSTRSVREKGANGAPTGRHIIEVKACPPAMAQAIEEANPATDAPIAVTPRSEARETPAPRRGGFSAVVSDDPTPPTRNRPSDRAAAREAQAAPPERELAPRSRVAAPEPAHSEPVEAPVGRAGSRASMRAAGGAKNLASDLSTIRSSLATLEARVAGLPGPMDGEIQQLDGEGRKLYSWLIMHGTEEPIARKLAVSSRNERGGFEGSLKKYLKFRDPLEGTARVIVLVGPTGVGKTTTLAKIAADLLLNRRRSVGMITLDTFRVGAVAQLETYAKLLQVRLVVARSLSEVKAGMHALNRCDYILVDTVGSSPYNRRQVNSTGSLLPVMGEDRETLLCMAANVRETEQQAVFRRFSTLNPTGLIFTKLDETVTFGNLLNVGLRARLPLTMYADGQRVPENLGWFSAEVLAKWFEQRDGEPGDEMV</sequence>
<evidence type="ECO:0000313" key="17">
    <source>
        <dbReference type="EMBL" id="ABK45530.1"/>
    </source>
</evidence>
<evidence type="ECO:0000259" key="16">
    <source>
        <dbReference type="SMART" id="SM00962"/>
    </source>
</evidence>
<dbReference type="GO" id="GO:0005886">
    <property type="term" value="C:plasma membrane"/>
    <property type="evidence" value="ECO:0007669"/>
    <property type="project" value="UniProtKB-SubCell"/>
</dbReference>
<dbReference type="InterPro" id="IPR047040">
    <property type="entry name" value="FlhF__GTPase_dom"/>
</dbReference>
<name>A0LC37_MAGMM</name>
<dbReference type="KEGG" id="mgm:Mmc1_3039"/>
<evidence type="ECO:0000256" key="7">
    <source>
        <dbReference type="ARBA" id="ARBA00022795"/>
    </source>
</evidence>
<accession>A0LC37</accession>
<evidence type="ECO:0000256" key="5">
    <source>
        <dbReference type="ARBA" id="ARBA00022475"/>
    </source>
</evidence>
<gene>
    <name evidence="17" type="ordered locus">Mmc1_3039</name>
</gene>
<reference evidence="18" key="1">
    <citation type="journal article" date="2009" name="Appl. Environ. Microbiol.">
        <title>Complete genome sequence of the chemolithoautotrophic marine magnetotactic coccus strain MC-1.</title>
        <authorList>
            <person name="Schubbe S."/>
            <person name="Williams T.J."/>
            <person name="Xie G."/>
            <person name="Kiss H.E."/>
            <person name="Brettin T.S."/>
            <person name="Martinez D."/>
            <person name="Ross C.A."/>
            <person name="Schuler D."/>
            <person name="Cox B.L."/>
            <person name="Nealson K.H."/>
            <person name="Bazylinski D.A."/>
        </authorList>
    </citation>
    <scope>NUCLEOTIDE SEQUENCE [LARGE SCALE GENOMIC DNA]</scope>
    <source>
        <strain evidence="18">ATCC BAA-1437 / JCM 17883 / MC-1</strain>
    </source>
</reference>
<dbReference type="GO" id="GO:0006614">
    <property type="term" value="P:SRP-dependent cotranslational protein targeting to membrane"/>
    <property type="evidence" value="ECO:0007669"/>
    <property type="project" value="UniProtKB-UniRule"/>
</dbReference>
<keyword evidence="8" id="KW-0653">Protein transport</keyword>
<comment type="function">
    <text evidence="12">Necessary for flagellar biosynthesis. May be involved in translocation of the flagellum.</text>
</comment>
<keyword evidence="11" id="KW-1006">Bacterial flagellum protein export</keyword>
<protein>
    <recommendedName>
        <fullName evidence="3 13">Flagellar biosynthesis protein FlhF</fullName>
    </recommendedName>
</protein>
<dbReference type="InterPro" id="IPR027417">
    <property type="entry name" value="P-loop_NTPase"/>
</dbReference>
<dbReference type="NCBIfam" id="TIGR03499">
    <property type="entry name" value="FlhF"/>
    <property type="match status" value="1"/>
</dbReference>
<dbReference type="EMBL" id="CP000471">
    <property type="protein sequence ID" value="ABK45530.1"/>
    <property type="molecule type" value="Genomic_DNA"/>
</dbReference>
<dbReference type="InterPro" id="IPR003593">
    <property type="entry name" value="AAA+_ATPase"/>
</dbReference>
<organism evidence="17 18">
    <name type="scientific">Magnetococcus marinus (strain ATCC BAA-1437 / JCM 17883 / MC-1)</name>
    <dbReference type="NCBI Taxonomy" id="156889"/>
    <lineage>
        <taxon>Bacteria</taxon>
        <taxon>Pseudomonadati</taxon>
        <taxon>Pseudomonadota</taxon>
        <taxon>Magnetococcia</taxon>
        <taxon>Magnetococcales</taxon>
        <taxon>Magnetococcaceae</taxon>
        <taxon>Magnetococcus</taxon>
    </lineage>
</organism>
<dbReference type="InterPro" id="IPR020006">
    <property type="entry name" value="FlhF"/>
</dbReference>
<evidence type="ECO:0000256" key="4">
    <source>
        <dbReference type="ARBA" id="ARBA00022448"/>
    </source>
</evidence>
<evidence type="ECO:0000256" key="1">
    <source>
        <dbReference type="ARBA" id="ARBA00004413"/>
    </source>
</evidence>
<dbReference type="GO" id="GO:0015031">
    <property type="term" value="P:protein transport"/>
    <property type="evidence" value="ECO:0007669"/>
    <property type="project" value="UniProtKB-KW"/>
</dbReference>
<feature type="domain" description="AAA+ ATPase" evidence="15">
    <location>
        <begin position="249"/>
        <end position="392"/>
    </location>
</feature>
<comment type="similarity">
    <text evidence="2">Belongs to the GTP-binding SRP family.</text>
</comment>
<evidence type="ECO:0000256" key="10">
    <source>
        <dbReference type="ARBA" id="ARBA00023136"/>
    </source>
</evidence>
<keyword evidence="18" id="KW-1185">Reference proteome</keyword>
<dbReference type="STRING" id="156889.Mmc1_3039"/>
<dbReference type="FunFam" id="3.40.50.300:FF:000695">
    <property type="entry name" value="Flagellar biosynthesis regulator FlhF"/>
    <property type="match status" value="1"/>
</dbReference>
<dbReference type="SUPFAM" id="SSF52540">
    <property type="entry name" value="P-loop containing nucleoside triphosphate hydrolases"/>
    <property type="match status" value="1"/>
</dbReference>
<dbReference type="eggNOG" id="COG1419">
    <property type="taxonomic scope" value="Bacteria"/>
</dbReference>
<evidence type="ECO:0000256" key="6">
    <source>
        <dbReference type="ARBA" id="ARBA00022741"/>
    </source>
</evidence>
<evidence type="ECO:0000256" key="12">
    <source>
        <dbReference type="ARBA" id="ARBA00025337"/>
    </source>
</evidence>
<dbReference type="Pfam" id="PF00448">
    <property type="entry name" value="SRP54"/>
    <property type="match status" value="1"/>
</dbReference>
<evidence type="ECO:0000256" key="13">
    <source>
        <dbReference type="NCBIfam" id="TIGR03499"/>
    </source>
</evidence>
<keyword evidence="4" id="KW-0813">Transport</keyword>
<dbReference type="InterPro" id="IPR000897">
    <property type="entry name" value="SRP54_GTPase_dom"/>
</dbReference>
<evidence type="ECO:0000256" key="3">
    <source>
        <dbReference type="ARBA" id="ARBA00014919"/>
    </source>
</evidence>
<keyword evidence="7" id="KW-1005">Bacterial flagellum biogenesis</keyword>
<dbReference type="CDD" id="cd17873">
    <property type="entry name" value="FlhF"/>
    <property type="match status" value="1"/>
</dbReference>
<dbReference type="PANTHER" id="PTHR43134:SF3">
    <property type="entry name" value="FLAGELLAR BIOSYNTHESIS PROTEIN FLHF"/>
    <property type="match status" value="1"/>
</dbReference>
<feature type="region of interest" description="Disordered" evidence="14">
    <location>
        <begin position="67"/>
        <end position="154"/>
    </location>
</feature>
<evidence type="ECO:0000259" key="15">
    <source>
        <dbReference type="SMART" id="SM00382"/>
    </source>
</evidence>
<dbReference type="Gene3D" id="3.40.50.300">
    <property type="entry name" value="P-loop containing nucleotide triphosphate hydrolases"/>
    <property type="match status" value="1"/>
</dbReference>
<keyword evidence="5" id="KW-1003">Cell membrane</keyword>
<keyword evidence="6" id="KW-0547">Nucleotide-binding</keyword>
<evidence type="ECO:0000256" key="14">
    <source>
        <dbReference type="SAM" id="MobiDB-lite"/>
    </source>
</evidence>
<dbReference type="GO" id="GO:0005525">
    <property type="term" value="F:GTP binding"/>
    <property type="evidence" value="ECO:0007669"/>
    <property type="project" value="UniProtKB-UniRule"/>
</dbReference>
<comment type="subcellular location">
    <subcellularLocation>
        <location evidence="1">Cell membrane</location>
        <topology evidence="1">Peripheral membrane protein</topology>
        <orientation evidence="1">Cytoplasmic side</orientation>
    </subcellularLocation>
</comment>
<keyword evidence="9" id="KW-0342">GTP-binding</keyword>
<evidence type="ECO:0000313" key="18">
    <source>
        <dbReference type="Proteomes" id="UP000002586"/>
    </source>
</evidence>
<dbReference type="PANTHER" id="PTHR43134">
    <property type="entry name" value="SIGNAL RECOGNITION PARTICLE RECEPTOR SUBUNIT ALPHA"/>
    <property type="match status" value="1"/>
</dbReference>
<evidence type="ECO:0000256" key="2">
    <source>
        <dbReference type="ARBA" id="ARBA00008531"/>
    </source>
</evidence>
<dbReference type="HOGENOM" id="CLU_009301_11_4_5"/>
<dbReference type="SMART" id="SM00382">
    <property type="entry name" value="AAA"/>
    <property type="match status" value="1"/>
</dbReference>
<evidence type="ECO:0000256" key="11">
    <source>
        <dbReference type="ARBA" id="ARBA00023225"/>
    </source>
</evidence>
<reference evidence="17 18" key="2">
    <citation type="journal article" date="2012" name="Int. J. Syst. Evol. Microbiol.">
        <title>Magnetococcus marinus gen. nov., sp. nov., a marine, magnetotactic bacterium that represents a novel lineage (Magnetococcaceae fam. nov.; Magnetococcales ord. nov.) at the base of the Alphaproteobacteria.</title>
        <authorList>
            <person name="Bazylinski D.A."/>
            <person name="Williams T.J."/>
            <person name="Lefevre C.T."/>
            <person name="Berg R.J."/>
            <person name="Zhang C.L."/>
            <person name="Bowser S.S."/>
            <person name="Dean A.J."/>
            <person name="Beveridge T.J."/>
        </authorList>
    </citation>
    <scope>NUCLEOTIDE SEQUENCE [LARGE SCALE GENOMIC DNA]</scope>
    <source>
        <strain evidence="18">ATCC BAA-1437 / JCM 17883 / MC-1</strain>
    </source>
</reference>
<dbReference type="OrthoDB" id="9778554at2"/>
<evidence type="ECO:0000256" key="9">
    <source>
        <dbReference type="ARBA" id="ARBA00023134"/>
    </source>
</evidence>
<proteinExistence type="inferred from homology"/>
<dbReference type="GO" id="GO:0005047">
    <property type="term" value="F:signal recognition particle binding"/>
    <property type="evidence" value="ECO:0007669"/>
    <property type="project" value="TreeGrafter"/>
</dbReference>
<feature type="domain" description="SRP54-type proteins GTP-binding" evidence="16">
    <location>
        <begin position="250"/>
        <end position="442"/>
    </location>
</feature>